<dbReference type="KEGG" id="pbf:CFX0092_A1798"/>
<evidence type="ECO:0000313" key="2">
    <source>
        <dbReference type="Proteomes" id="UP000215027"/>
    </source>
</evidence>
<accession>A0A160T1E9</accession>
<proteinExistence type="predicted"/>
<dbReference type="EMBL" id="LN890655">
    <property type="protein sequence ID" value="CUS03676.2"/>
    <property type="molecule type" value="Genomic_DNA"/>
</dbReference>
<protein>
    <submittedName>
        <fullName evidence="1">Uncharacterized protein</fullName>
    </submittedName>
</protein>
<sequence length="39" mass="4583">MKGSATVHLGDDTIYKVELHWYEAHGIGRKDFKIKRIIR</sequence>
<gene>
    <name evidence="1" type="ORF">CFX0092_A1798</name>
</gene>
<dbReference type="AlphaFoldDB" id="A0A160T1E9"/>
<name>A0A160T1E9_9CHLR</name>
<dbReference type="Proteomes" id="UP000215027">
    <property type="component" value="Chromosome I"/>
</dbReference>
<keyword evidence="2" id="KW-1185">Reference proteome</keyword>
<evidence type="ECO:0000313" key="1">
    <source>
        <dbReference type="EMBL" id="CUS03676.2"/>
    </source>
</evidence>
<reference evidence="1" key="1">
    <citation type="submission" date="2016-01" db="EMBL/GenBank/DDBJ databases">
        <authorList>
            <person name="Mcilroy J.S."/>
            <person name="Karst M S."/>
            <person name="Albertsen M."/>
        </authorList>
    </citation>
    <scope>NUCLEOTIDE SEQUENCE</scope>
    <source>
        <strain evidence="1">Cfx-K</strain>
    </source>
</reference>
<organism evidence="1 2">
    <name type="scientific">Candidatus Promineifilum breve</name>
    <dbReference type="NCBI Taxonomy" id="1806508"/>
    <lineage>
        <taxon>Bacteria</taxon>
        <taxon>Bacillati</taxon>
        <taxon>Chloroflexota</taxon>
        <taxon>Ardenticatenia</taxon>
        <taxon>Candidatus Promineifilales</taxon>
        <taxon>Candidatus Promineifilaceae</taxon>
        <taxon>Candidatus Promineifilum</taxon>
    </lineage>
</organism>